<reference evidence="1" key="1">
    <citation type="journal article" date="2021" name="Environ. Microbiol.">
        <title>Gene family expansions and transcriptome signatures uncover fungal adaptations to wood decay.</title>
        <authorList>
            <person name="Hage H."/>
            <person name="Miyauchi S."/>
            <person name="Viragh M."/>
            <person name="Drula E."/>
            <person name="Min B."/>
            <person name="Chaduli D."/>
            <person name="Navarro D."/>
            <person name="Favel A."/>
            <person name="Norest M."/>
            <person name="Lesage-Meessen L."/>
            <person name="Balint B."/>
            <person name="Merenyi Z."/>
            <person name="de Eugenio L."/>
            <person name="Morin E."/>
            <person name="Martinez A.T."/>
            <person name="Baldrian P."/>
            <person name="Stursova M."/>
            <person name="Martinez M.J."/>
            <person name="Novotny C."/>
            <person name="Magnuson J.K."/>
            <person name="Spatafora J.W."/>
            <person name="Maurice S."/>
            <person name="Pangilinan J."/>
            <person name="Andreopoulos W."/>
            <person name="LaButti K."/>
            <person name="Hundley H."/>
            <person name="Na H."/>
            <person name="Kuo A."/>
            <person name="Barry K."/>
            <person name="Lipzen A."/>
            <person name="Henrissat B."/>
            <person name="Riley R."/>
            <person name="Ahrendt S."/>
            <person name="Nagy L.G."/>
            <person name="Grigoriev I.V."/>
            <person name="Martin F."/>
            <person name="Rosso M.N."/>
        </authorList>
    </citation>
    <scope>NUCLEOTIDE SEQUENCE</scope>
    <source>
        <strain evidence="1">CBS 384.51</strain>
    </source>
</reference>
<gene>
    <name evidence="1" type="ORF">BDY19DRAFT_934670</name>
</gene>
<evidence type="ECO:0000313" key="1">
    <source>
        <dbReference type="EMBL" id="KAI0091235.1"/>
    </source>
</evidence>
<keyword evidence="2" id="KW-1185">Reference proteome</keyword>
<evidence type="ECO:0000313" key="2">
    <source>
        <dbReference type="Proteomes" id="UP001055072"/>
    </source>
</evidence>
<protein>
    <submittedName>
        <fullName evidence="1">Cysteine proteinase</fullName>
    </submittedName>
</protein>
<accession>A0ACB8UAF9</accession>
<sequence>MQHPGPSCTHLADLDGEEEKEVMLRTYKKIVTWRLQRVNEAVSLGKRRRVSSPTCGTCGVTLSRPFVCLSCSYTGCWMEGHVYGHLRESGHGFCVDARTGSIFCMECDDFVYDQSFKNVYESLLTNAGEKYTTFRLSRMTREAYKPWIPDYKDTGALDKSVSLPCQGRRGLLNLGQTCYLNSILQSFLANPLLRNYFLSDKHNFKACKNKDCTCCEMDKLFSEIYSGDSKPFGPTSFLSTTWRASSSSGPASSELCAGYAQQDAHEFFISALNQIHATAKGSTKASCICIVHTTFDGSLHSEVRCERCGNVNATSDPMMDISLEIEGKHMGGHGGRGDGEEATLLSCLRRYTHPERLGANDYSCPKCGKNSHASKRLSIHRLPPVLSFQFKRFEHPTSDKSSARKIEKRVRFPSTLNMAEFTTLAQRNSSEGKVNGTSRATYAGPASMYEYDLFSVVCHEGSIDNGHYTCFTRHQDEWYRYDDDKVTHSTLGDCLASQAYMCFYVKRHLDYKPYVLPSYIQAREAEMQKEKERELQKMREMQAMEREVDDELLASI</sequence>
<dbReference type="Proteomes" id="UP001055072">
    <property type="component" value="Unassembled WGS sequence"/>
</dbReference>
<comment type="caution">
    <text evidence="1">The sequence shown here is derived from an EMBL/GenBank/DDBJ whole genome shotgun (WGS) entry which is preliminary data.</text>
</comment>
<dbReference type="EMBL" id="MU274906">
    <property type="protein sequence ID" value="KAI0091235.1"/>
    <property type="molecule type" value="Genomic_DNA"/>
</dbReference>
<name>A0ACB8UAF9_9APHY</name>
<organism evidence="1 2">
    <name type="scientific">Irpex rosettiformis</name>
    <dbReference type="NCBI Taxonomy" id="378272"/>
    <lineage>
        <taxon>Eukaryota</taxon>
        <taxon>Fungi</taxon>
        <taxon>Dikarya</taxon>
        <taxon>Basidiomycota</taxon>
        <taxon>Agaricomycotina</taxon>
        <taxon>Agaricomycetes</taxon>
        <taxon>Polyporales</taxon>
        <taxon>Irpicaceae</taxon>
        <taxon>Irpex</taxon>
    </lineage>
</organism>
<proteinExistence type="predicted"/>